<proteinExistence type="predicted"/>
<dbReference type="EMBL" id="PDES01000001">
    <property type="protein sequence ID" value="RRQ89708.1"/>
    <property type="molecule type" value="Genomic_DNA"/>
</dbReference>
<protein>
    <submittedName>
        <fullName evidence="1">Uncharacterized protein</fullName>
    </submittedName>
</protein>
<dbReference type="RefSeq" id="WP_125212631.1">
    <property type="nucleotide sequence ID" value="NZ_PDES01000001.1"/>
</dbReference>
<keyword evidence="2" id="KW-1185">Reference proteome</keyword>
<accession>A0A3R8QMZ2</accession>
<evidence type="ECO:0000313" key="1">
    <source>
        <dbReference type="EMBL" id="RRQ89708.1"/>
    </source>
</evidence>
<reference evidence="1 2" key="1">
    <citation type="submission" date="2017-10" db="EMBL/GenBank/DDBJ databases">
        <title>Draft genome of actinobacteria isolated from guarana (Paullinia cupana (Mart.) Ducke.</title>
        <authorList>
            <person name="Siqueira K.A."/>
            <person name="Liotti R.G."/>
            <person name="Mendes T.A."/>
            <person name="Soares M.A."/>
        </authorList>
    </citation>
    <scope>NUCLEOTIDE SEQUENCE [LARGE SCALE GENOMIC DNA]</scope>
    <source>
        <strain evidence="1 2">199</strain>
    </source>
</reference>
<gene>
    <name evidence="1" type="ORF">CQW44_03715</name>
</gene>
<evidence type="ECO:0000313" key="2">
    <source>
        <dbReference type="Proteomes" id="UP000276379"/>
    </source>
</evidence>
<name>A0A3R8QMZ2_9ACTN</name>
<organism evidence="1 2">
    <name type="scientific">Streptomyces griseofuscus</name>
    <dbReference type="NCBI Taxonomy" id="146922"/>
    <lineage>
        <taxon>Bacteria</taxon>
        <taxon>Bacillati</taxon>
        <taxon>Actinomycetota</taxon>
        <taxon>Actinomycetes</taxon>
        <taxon>Kitasatosporales</taxon>
        <taxon>Streptomycetaceae</taxon>
        <taxon>Streptomyces</taxon>
    </lineage>
</organism>
<dbReference type="AlphaFoldDB" id="A0A3R8QMZ2"/>
<dbReference type="Proteomes" id="UP000276379">
    <property type="component" value="Unassembled WGS sequence"/>
</dbReference>
<comment type="caution">
    <text evidence="1">The sequence shown here is derived from an EMBL/GenBank/DDBJ whole genome shotgun (WGS) entry which is preliminary data.</text>
</comment>
<sequence>MYENEHGTAAHRRARYTAELEELRHLGMELEEGGAYVSPTRTHWRGLSGVDPLGNITDEEFAERAWEDWNDASEVEEERPVRRRPSGRTVDVVPPVTFEVTIRVDPGIAAAHAARQAQATPSLAYESAGGVVTVEGCTKVWRGSCAQCGESFEQRRPASQRRRWRTLCGDVCSADWARARTRDRMRRLRGYDAA</sequence>